<reference evidence="1 2" key="1">
    <citation type="submission" date="2016-05" db="EMBL/GenBank/DDBJ databases">
        <title>Single-cell genome of chain-forming Candidatus Thiomargarita nelsonii and comparison to other large sulfur-oxidizing bacteria.</title>
        <authorList>
            <person name="Winkel M."/>
            <person name="Salman V."/>
            <person name="Woyke T."/>
            <person name="Schulz-Vogt H."/>
            <person name="Richter M."/>
            <person name="Flood B."/>
            <person name="Bailey J."/>
            <person name="Amann R."/>
            <person name="Mussmann M."/>
        </authorList>
    </citation>
    <scope>NUCLEOTIDE SEQUENCE [LARGE SCALE GENOMIC DNA]</scope>
    <source>
        <strain evidence="1 2">THI036</strain>
    </source>
</reference>
<keyword evidence="2" id="KW-1185">Reference proteome</keyword>
<protein>
    <submittedName>
        <fullName evidence="1">Uncharacterized protein</fullName>
    </submittedName>
</protein>
<proteinExistence type="predicted"/>
<organism evidence="1 2">
    <name type="scientific">Candidatus Thiomargarita nelsonii</name>
    <dbReference type="NCBI Taxonomy" id="1003181"/>
    <lineage>
        <taxon>Bacteria</taxon>
        <taxon>Pseudomonadati</taxon>
        <taxon>Pseudomonadota</taxon>
        <taxon>Gammaproteobacteria</taxon>
        <taxon>Thiotrichales</taxon>
        <taxon>Thiotrichaceae</taxon>
        <taxon>Thiomargarita</taxon>
    </lineage>
</organism>
<dbReference type="EMBL" id="LUTY01001442">
    <property type="protein sequence ID" value="OAD21714.1"/>
    <property type="molecule type" value="Genomic_DNA"/>
</dbReference>
<sequence length="263" mass="29153">QHQAWQVKLGSFADKFLRLLEHGSHVLEAFRLAEDMILENPTDFNEQAPWLDDNGDGQYLHNDGALAANIFIGGEGLSQAPPPVITQVSPRSTLAENVSTAKLWVKTSPSGSSGDIYKVQAVLVNPNYVLSDYQGEGTDFSRIELDLEYNQDQDRYEVDYDGFCTAGTWRILYQAQDTDGTWSDIATGEVQVQVQDCVNMHLNQFGYSTGEQLRVDMEVSGNAVVDMYVAIVFPEGFFITVSHPLEFSSPNGIVVYQANVEIA</sequence>
<feature type="non-terminal residue" evidence="1">
    <location>
        <position position="1"/>
    </location>
</feature>
<evidence type="ECO:0000313" key="1">
    <source>
        <dbReference type="EMBL" id="OAD21714.1"/>
    </source>
</evidence>
<accession>A0A176S173</accession>
<evidence type="ECO:0000313" key="2">
    <source>
        <dbReference type="Proteomes" id="UP000076962"/>
    </source>
</evidence>
<dbReference type="AlphaFoldDB" id="A0A176S173"/>
<dbReference type="Proteomes" id="UP000076962">
    <property type="component" value="Unassembled WGS sequence"/>
</dbReference>
<name>A0A176S173_9GAMM</name>
<gene>
    <name evidence="1" type="ORF">THIOM_002513</name>
</gene>
<comment type="caution">
    <text evidence="1">The sequence shown here is derived from an EMBL/GenBank/DDBJ whole genome shotgun (WGS) entry which is preliminary data.</text>
</comment>
<feature type="non-terminal residue" evidence="1">
    <location>
        <position position="263"/>
    </location>
</feature>